<keyword evidence="2" id="KW-0378">Hydrolase</keyword>
<dbReference type="RefSeq" id="WP_087841438.1">
    <property type="nucleotide sequence ID" value="NZ_BAAAEN010000002.1"/>
</dbReference>
<reference evidence="6" key="1">
    <citation type="journal article" date="2019" name="Int. J. Syst. Evol. Microbiol.">
        <title>The Global Catalogue of Microorganisms (GCM) 10K type strain sequencing project: providing services to taxonomists for standard genome sequencing and annotation.</title>
        <authorList>
            <consortium name="The Broad Institute Genomics Platform"/>
            <consortium name="The Broad Institute Genome Sequencing Center for Infectious Disease"/>
            <person name="Wu L."/>
            <person name="Ma J."/>
        </authorList>
    </citation>
    <scope>NUCLEOTIDE SEQUENCE [LARGE SCALE GENOMIC DNA]</scope>
    <source>
        <strain evidence="6">JCM 14330</strain>
    </source>
</reference>
<name>A0ABP3L8G7_9BURK</name>
<keyword evidence="6" id="KW-1185">Reference proteome</keyword>
<accession>A0ABP3L8G7</accession>
<feature type="compositionally biased region" description="Basic and acidic residues" evidence="3">
    <location>
        <begin position="115"/>
        <end position="126"/>
    </location>
</feature>
<dbReference type="PANTHER" id="PTHR45953:SF1">
    <property type="entry name" value="IDURONATE 2-SULFATASE"/>
    <property type="match status" value="1"/>
</dbReference>
<feature type="domain" description="Sulfatase N-terminal" evidence="4">
    <location>
        <begin position="3"/>
        <end position="404"/>
    </location>
</feature>
<proteinExistence type="predicted"/>
<evidence type="ECO:0000256" key="3">
    <source>
        <dbReference type="SAM" id="MobiDB-lite"/>
    </source>
</evidence>
<gene>
    <name evidence="5" type="ORF">GCM10009097_08030</name>
</gene>
<evidence type="ECO:0000313" key="6">
    <source>
        <dbReference type="Proteomes" id="UP001501706"/>
    </source>
</evidence>
<dbReference type="InterPro" id="IPR000917">
    <property type="entry name" value="Sulfatase_N"/>
</dbReference>
<evidence type="ECO:0000256" key="1">
    <source>
        <dbReference type="ARBA" id="ARBA00022723"/>
    </source>
</evidence>
<comment type="caution">
    <text evidence="5">The sequence shown here is derived from an EMBL/GenBank/DDBJ whole genome shotgun (WGS) entry which is preliminary data.</text>
</comment>
<dbReference type="Proteomes" id="UP001501706">
    <property type="component" value="Unassembled WGS sequence"/>
</dbReference>
<feature type="region of interest" description="Disordered" evidence="3">
    <location>
        <begin position="105"/>
        <end position="126"/>
    </location>
</feature>
<dbReference type="PANTHER" id="PTHR45953">
    <property type="entry name" value="IDURONATE 2-SULFATASE"/>
    <property type="match status" value="1"/>
</dbReference>
<protein>
    <submittedName>
        <fullName evidence="5">Sulfatase-like hydrolase/transferase</fullName>
    </submittedName>
</protein>
<dbReference type="InterPro" id="IPR017850">
    <property type="entry name" value="Alkaline_phosphatase_core_sf"/>
</dbReference>
<dbReference type="Pfam" id="PF00884">
    <property type="entry name" value="Sulfatase"/>
    <property type="match status" value="1"/>
</dbReference>
<evidence type="ECO:0000256" key="2">
    <source>
        <dbReference type="ARBA" id="ARBA00022801"/>
    </source>
</evidence>
<evidence type="ECO:0000259" key="4">
    <source>
        <dbReference type="Pfam" id="PF00884"/>
    </source>
</evidence>
<keyword evidence="1" id="KW-0479">Metal-binding</keyword>
<organism evidence="5 6">
    <name type="scientific">Pigmentiphaga daeguensis</name>
    <dbReference type="NCBI Taxonomy" id="414049"/>
    <lineage>
        <taxon>Bacteria</taxon>
        <taxon>Pseudomonadati</taxon>
        <taxon>Pseudomonadota</taxon>
        <taxon>Betaproteobacteria</taxon>
        <taxon>Burkholderiales</taxon>
        <taxon>Alcaligenaceae</taxon>
        <taxon>Pigmentiphaga</taxon>
    </lineage>
</organism>
<sequence length="518" mass="58146">MRPNFLMFIVDQLCADHLGCYGNTTVRTPNIDRLAERGWTSSNTYVATPICMPNRSSLMTGRMPSAHGVRHNGLPLGLEAVTFPELLREAGYATALIGKSHLQTMTDHAPLPDPRTPRRARDGARHYPGDYLQESVASWRGHEYPMSLPYYGFGHAEIGIEHGDDINGHYRQWLRGKCADAETWIGRSNALPSDYELAAVGQAWRTRVPEALHPSAWVAERTCDRLRAYARNDAPFFLYASFPDPHHPYTPPGRYWDMYRPEDMALPASYRSDTPPPHLAWLRRQRDAGRAHKTSMACFAATEREVREAIALNYGAISFIDANIGRVLQTLEECGLADNTIVIFTADHGEYGGDHQLLFKGSLHYRSLIRTPLIWAAPDARRVRENGLLSTIDIAPTILEAAGVEACNGMQGMSFLPSIQARPFQARDAVLIEEEGQRTYFGFDAPVRMRTLVHPRYRLSVYDGVEWGELYDRLDDPLECANLWDSAAHRGIRDALIQQLLRQAMAHPDTALSPLAVA</sequence>
<evidence type="ECO:0000313" key="5">
    <source>
        <dbReference type="EMBL" id="GAA0494437.1"/>
    </source>
</evidence>
<dbReference type="EMBL" id="BAAAEN010000002">
    <property type="protein sequence ID" value="GAA0494437.1"/>
    <property type="molecule type" value="Genomic_DNA"/>
</dbReference>
<dbReference type="Gene3D" id="3.40.720.10">
    <property type="entry name" value="Alkaline Phosphatase, subunit A"/>
    <property type="match status" value="1"/>
</dbReference>
<dbReference type="SUPFAM" id="SSF53649">
    <property type="entry name" value="Alkaline phosphatase-like"/>
    <property type="match status" value="1"/>
</dbReference>